<dbReference type="SMART" id="SM00213">
    <property type="entry name" value="UBQ"/>
    <property type="match status" value="1"/>
</dbReference>
<dbReference type="Gene3D" id="3.30.2160.10">
    <property type="entry name" value="Hect, E3 ligase catalytic domain"/>
    <property type="match status" value="1"/>
</dbReference>
<evidence type="ECO:0000256" key="3">
    <source>
        <dbReference type="ARBA" id="ARBA00012485"/>
    </source>
</evidence>
<evidence type="ECO:0000256" key="2">
    <source>
        <dbReference type="ARBA" id="ARBA00004906"/>
    </source>
</evidence>
<feature type="region of interest" description="Disordered" evidence="7">
    <location>
        <begin position="16"/>
        <end position="54"/>
    </location>
</feature>
<dbReference type="PROSITE" id="PS50053">
    <property type="entry name" value="UBIQUITIN_2"/>
    <property type="match status" value="1"/>
</dbReference>
<dbReference type="InterPro" id="IPR050409">
    <property type="entry name" value="E3_ubiq-protein_ligase"/>
</dbReference>
<gene>
    <name evidence="10" type="ORF">DH2020_017200</name>
</gene>
<dbReference type="Pfam" id="PF00240">
    <property type="entry name" value="ubiquitin"/>
    <property type="match status" value="1"/>
</dbReference>
<evidence type="ECO:0000313" key="11">
    <source>
        <dbReference type="Proteomes" id="UP001318860"/>
    </source>
</evidence>
<dbReference type="EC" id="2.3.2.26" evidence="3"/>
<dbReference type="Gene3D" id="3.10.20.90">
    <property type="entry name" value="Phosphatidylinositol 3-kinase Catalytic Subunit, Chain A, domain 1"/>
    <property type="match status" value="1"/>
</dbReference>
<dbReference type="SUPFAM" id="SSF56204">
    <property type="entry name" value="Hect, E3 ligase catalytic domain"/>
    <property type="match status" value="1"/>
</dbReference>
<feature type="domain" description="HECT" evidence="9">
    <location>
        <begin position="518"/>
        <end position="940"/>
    </location>
</feature>
<evidence type="ECO:0000256" key="7">
    <source>
        <dbReference type="SAM" id="MobiDB-lite"/>
    </source>
</evidence>
<dbReference type="EMBL" id="JABTTQ020000009">
    <property type="protein sequence ID" value="KAK6149675.1"/>
    <property type="molecule type" value="Genomic_DNA"/>
</dbReference>
<dbReference type="PRINTS" id="PR00348">
    <property type="entry name" value="UBIQUITIN"/>
</dbReference>
<evidence type="ECO:0000256" key="6">
    <source>
        <dbReference type="PROSITE-ProRule" id="PRU00104"/>
    </source>
</evidence>
<proteinExistence type="predicted"/>
<dbReference type="InterPro" id="IPR035983">
    <property type="entry name" value="Hect_E3_ubiquitin_ligase"/>
</dbReference>
<comment type="pathway">
    <text evidence="2">Protein modification; protein ubiquitination.</text>
</comment>
<name>A0ABR0WR39_REHGL</name>
<dbReference type="InterPro" id="IPR019956">
    <property type="entry name" value="Ubiquitin_dom"/>
</dbReference>
<dbReference type="Pfam" id="PF00632">
    <property type="entry name" value="HECT"/>
    <property type="match status" value="1"/>
</dbReference>
<feature type="active site" description="Glycyl thioester intermediate" evidence="6">
    <location>
        <position position="909"/>
    </location>
</feature>
<dbReference type="Gene3D" id="3.30.2410.10">
    <property type="entry name" value="Hect, E3 ligase catalytic domain"/>
    <property type="match status" value="1"/>
</dbReference>
<reference evidence="10 11" key="1">
    <citation type="journal article" date="2021" name="Comput. Struct. Biotechnol. J.">
        <title>De novo genome assembly of the potent medicinal plant Rehmannia glutinosa using nanopore technology.</title>
        <authorList>
            <person name="Ma L."/>
            <person name="Dong C."/>
            <person name="Song C."/>
            <person name="Wang X."/>
            <person name="Zheng X."/>
            <person name="Niu Y."/>
            <person name="Chen S."/>
            <person name="Feng W."/>
        </authorList>
    </citation>
    <scope>NUCLEOTIDE SEQUENCE [LARGE SCALE GENOMIC DNA]</scope>
    <source>
        <strain evidence="10">DH-2019</strain>
    </source>
</reference>
<keyword evidence="5 6" id="KW-0833">Ubl conjugation pathway</keyword>
<comment type="caution">
    <text evidence="10">The sequence shown here is derived from an EMBL/GenBank/DDBJ whole genome shotgun (WGS) entry which is preliminary data.</text>
</comment>
<dbReference type="CDD" id="cd00078">
    <property type="entry name" value="HECTc"/>
    <property type="match status" value="1"/>
</dbReference>
<evidence type="ECO:0000313" key="10">
    <source>
        <dbReference type="EMBL" id="KAK6149675.1"/>
    </source>
</evidence>
<dbReference type="SMART" id="SM00119">
    <property type="entry name" value="HECTc"/>
    <property type="match status" value="1"/>
</dbReference>
<dbReference type="PROSITE" id="PS50237">
    <property type="entry name" value="HECT"/>
    <property type="match status" value="1"/>
</dbReference>
<dbReference type="PANTHER" id="PTHR11254">
    <property type="entry name" value="HECT DOMAIN UBIQUITIN-PROTEIN LIGASE"/>
    <property type="match status" value="1"/>
</dbReference>
<sequence length="968" mass="109307">MSSSLSKRKLDDYADDAVLPINPTRMRKDQSALPSSSNSPPSPRPVSARPRSGVADSARSLTRLQFFVRILSDHTLVLHADSCDTIKSIHEKIQSITGIPVIEQRLIYRGKQLQWEQTLAECKVQNDAGLHLVGRMRSTDHPQAWQLIDDVVSLIFYLYKNNSPSPPILCVAPTKTVKSMLLEFLSTTPRTDSDQASGHLQIFNASSAPAALVMLYMSPHKPNREAADDAIKQFISSSKTILPKHTYHHCLPIVLEFCRLLNRAVGVDDPLYSLCRSSLGTMVEYSEIREKKALIGLRDIFPFVSELAAKLSHDLVVSAEATSFSGPSVGVVDDFTAFVVAARNEIKADIGFSRPVRIPLSEEPSKLPLCYPDEITILHGIFVNLLSKLEKCLVKIEEHVDLAKKHGGETLSVGCQYLALLKELNSISKIYFGSEKVFWETMKRRTSALCYIIVRCAKRSDDHKWILEYKEVTNFEARRHLAMMMLPEQKEEYEELHEMLIDRSHLLEESFEYIAHADAESLRAGLFMEFKNEEATGPGVLREWFFLVCQAIFNPQNALFVACPNDRRRFFPNPGVNSLSVPLTIYIACSCSNVYFSRGDHVGSSVTAHAREQIPCLVLLFSVSLYCISVQQLLRPDSIRWQQIGYDFSQCGRCPVSRDSSKVDPMHLEYFSFSGKMIALALVYKVQVGVVFDRVFFSQLAGNTITLEDIRDADPYLYSSCKQILEMDAEAIDQDALGLTFVHEIEELGSRKVVELCPGGKNMVVNSKNRKHYVDSLIQHRFVIATAEQVAHFAQGFADIMSCRRLQRSFFQCLEPGDLDLMLHGSENPISVDDWKAHTEYHGFKETDAQISWFWKIVGQMTAEQRKVLLFFWTSIKYLPCEGFRGLSSRLYIYKTSESSDRLPSSHTCFHRLCFPAYPTFNVMNKRLHIITQEHSLGLLSPSEECSGLRLLTPPASLKISSSDVLCV</sequence>
<evidence type="ECO:0000259" key="9">
    <source>
        <dbReference type="PROSITE" id="PS50237"/>
    </source>
</evidence>
<comment type="catalytic activity">
    <reaction evidence="1">
        <text>S-ubiquitinyl-[E2 ubiquitin-conjugating enzyme]-L-cysteine + [acceptor protein]-L-lysine = [E2 ubiquitin-conjugating enzyme]-L-cysteine + N(6)-ubiquitinyl-[acceptor protein]-L-lysine.</text>
        <dbReference type="EC" id="2.3.2.26"/>
    </reaction>
</comment>
<dbReference type="InterPro" id="IPR000569">
    <property type="entry name" value="HECT_dom"/>
</dbReference>
<evidence type="ECO:0000259" key="8">
    <source>
        <dbReference type="PROSITE" id="PS50053"/>
    </source>
</evidence>
<dbReference type="SUPFAM" id="SSF54236">
    <property type="entry name" value="Ubiquitin-like"/>
    <property type="match status" value="1"/>
</dbReference>
<organism evidence="10 11">
    <name type="scientific">Rehmannia glutinosa</name>
    <name type="common">Chinese foxglove</name>
    <dbReference type="NCBI Taxonomy" id="99300"/>
    <lineage>
        <taxon>Eukaryota</taxon>
        <taxon>Viridiplantae</taxon>
        <taxon>Streptophyta</taxon>
        <taxon>Embryophyta</taxon>
        <taxon>Tracheophyta</taxon>
        <taxon>Spermatophyta</taxon>
        <taxon>Magnoliopsida</taxon>
        <taxon>eudicotyledons</taxon>
        <taxon>Gunneridae</taxon>
        <taxon>Pentapetalae</taxon>
        <taxon>asterids</taxon>
        <taxon>lamiids</taxon>
        <taxon>Lamiales</taxon>
        <taxon>Orobanchaceae</taxon>
        <taxon>Rehmannieae</taxon>
        <taxon>Rehmannia</taxon>
    </lineage>
</organism>
<evidence type="ECO:0000256" key="5">
    <source>
        <dbReference type="ARBA" id="ARBA00022786"/>
    </source>
</evidence>
<feature type="domain" description="Ubiquitin-like" evidence="8">
    <location>
        <begin position="64"/>
        <end position="139"/>
    </location>
</feature>
<dbReference type="Gene3D" id="3.90.1750.10">
    <property type="entry name" value="Hect, E3 ligase catalytic domains"/>
    <property type="match status" value="2"/>
</dbReference>
<evidence type="ECO:0000256" key="4">
    <source>
        <dbReference type="ARBA" id="ARBA00022679"/>
    </source>
</evidence>
<dbReference type="PANTHER" id="PTHR11254:SF424">
    <property type="entry name" value="E3 UBIQUITIN-PROTEIN LIGASE UPL5"/>
    <property type="match status" value="1"/>
</dbReference>
<protein>
    <recommendedName>
        <fullName evidence="3">HECT-type E3 ubiquitin transferase</fullName>
        <ecNumber evidence="3">2.3.2.26</ecNumber>
    </recommendedName>
</protein>
<dbReference type="Proteomes" id="UP001318860">
    <property type="component" value="Unassembled WGS sequence"/>
</dbReference>
<accession>A0ABR0WR39</accession>
<keyword evidence="11" id="KW-1185">Reference proteome</keyword>
<evidence type="ECO:0000256" key="1">
    <source>
        <dbReference type="ARBA" id="ARBA00000885"/>
    </source>
</evidence>
<dbReference type="InterPro" id="IPR000626">
    <property type="entry name" value="Ubiquitin-like_dom"/>
</dbReference>
<feature type="compositionally biased region" description="Low complexity" evidence="7">
    <location>
        <begin position="34"/>
        <end position="52"/>
    </location>
</feature>
<keyword evidence="4" id="KW-0808">Transferase</keyword>
<dbReference type="InterPro" id="IPR029071">
    <property type="entry name" value="Ubiquitin-like_domsf"/>
</dbReference>